<gene>
    <name evidence="1" type="ORF">M8818_003090</name>
</gene>
<accession>A0ACC3SGB2</accession>
<protein>
    <submittedName>
        <fullName evidence="1">Uncharacterized protein</fullName>
    </submittedName>
</protein>
<sequence length="345" mass="37145">MGETHERTALLPPRDPDTKPPDETTAVLRRLSSAALPPFHEDYPSSEEPSSALAIWTVVPILLLGVFVANADGSLVIASSQKIASDFNALNSASWLVTSYVLAQCASQPLYGKLSDIFGRKANLTVSYTFFAAGCLLCGIGQAYWQVLAGRAISGIGGAGMTALVSIIIAGGPVGGWLTDTIGWRWSFYGQCPLTIAGLVLILWKIPNKSTKSDALEDEAPLSQKVKRVDMLGAVVLALTISAFLIALDFATKDAPWYHVLVPALLAILFAATFYSVERWWATEPILPIELITKRAASTSYLVAGFQIAAQFGLDIAGICSRWPCVRVDYPRTQTVSSSHLPERD</sequence>
<name>A0ACC3SGB2_9PEZI</name>
<keyword evidence="2" id="KW-1185">Reference proteome</keyword>
<organism evidence="1 2">
    <name type="scientific">Zalaria obscura</name>
    <dbReference type="NCBI Taxonomy" id="2024903"/>
    <lineage>
        <taxon>Eukaryota</taxon>
        <taxon>Fungi</taxon>
        <taxon>Dikarya</taxon>
        <taxon>Ascomycota</taxon>
        <taxon>Pezizomycotina</taxon>
        <taxon>Dothideomycetes</taxon>
        <taxon>Dothideomycetidae</taxon>
        <taxon>Dothideales</taxon>
        <taxon>Zalariaceae</taxon>
        <taxon>Zalaria</taxon>
    </lineage>
</organism>
<dbReference type="EMBL" id="JAMKPW020000012">
    <property type="protein sequence ID" value="KAK8212925.1"/>
    <property type="molecule type" value="Genomic_DNA"/>
</dbReference>
<evidence type="ECO:0000313" key="2">
    <source>
        <dbReference type="Proteomes" id="UP001320706"/>
    </source>
</evidence>
<dbReference type="Proteomes" id="UP001320706">
    <property type="component" value="Unassembled WGS sequence"/>
</dbReference>
<comment type="caution">
    <text evidence="1">The sequence shown here is derived from an EMBL/GenBank/DDBJ whole genome shotgun (WGS) entry which is preliminary data.</text>
</comment>
<evidence type="ECO:0000313" key="1">
    <source>
        <dbReference type="EMBL" id="KAK8212925.1"/>
    </source>
</evidence>
<reference evidence="1" key="1">
    <citation type="submission" date="2024-02" db="EMBL/GenBank/DDBJ databases">
        <title>Metagenome Assembled Genome of Zalaria obscura JY119.</title>
        <authorList>
            <person name="Vighnesh L."/>
            <person name="Jagadeeshwari U."/>
            <person name="Venkata Ramana C."/>
            <person name="Sasikala C."/>
        </authorList>
    </citation>
    <scope>NUCLEOTIDE SEQUENCE</scope>
    <source>
        <strain evidence="1">JY119</strain>
    </source>
</reference>
<proteinExistence type="predicted"/>